<dbReference type="SUPFAM" id="SSF53850">
    <property type="entry name" value="Periplasmic binding protein-like II"/>
    <property type="match status" value="1"/>
</dbReference>
<evidence type="ECO:0000259" key="6">
    <source>
        <dbReference type="PROSITE" id="PS50931"/>
    </source>
</evidence>
<protein>
    <submittedName>
        <fullName evidence="7">DNA-binding transcriptional LysR family regulator</fullName>
    </submittedName>
</protein>
<dbReference type="CDD" id="cd08420">
    <property type="entry name" value="PBP2_CysL_like"/>
    <property type="match status" value="1"/>
</dbReference>
<dbReference type="Gene3D" id="3.40.190.290">
    <property type="match status" value="1"/>
</dbReference>
<dbReference type="GO" id="GO:0003700">
    <property type="term" value="F:DNA-binding transcription factor activity"/>
    <property type="evidence" value="ECO:0007669"/>
    <property type="project" value="InterPro"/>
</dbReference>
<dbReference type="Gene3D" id="1.10.10.10">
    <property type="entry name" value="Winged helix-like DNA-binding domain superfamily/Winged helix DNA-binding domain"/>
    <property type="match status" value="1"/>
</dbReference>
<sequence length="296" mass="33444">MIDHLKIFVTVVEQRHFSRAASLLNLSQPNVSLHIRNLENELDTTLFIRSPKKVTVTEAGEILYIRAKKMLELYEEAKQELNAQKHTVQGTLKVGASFTIGEYILPRMLGAFAQEYPLVKVEVMVGNTEEIIEKARLNELDIGLIEGEVTQKEVKAEPFMQDEMIIIAPLTHPLAQLRTVKPDMLQDQVWIWRESGSGTRAYSDQLMANLQLNVAHFFIFSSSQGIKEAVSAGLGIAMISKLTVRKELEAGDIKRINIQNRTFTRNLSIIQGNEGFHSNARELFIDKILNAEERGT</sequence>
<accession>A0A562QQH5</accession>
<dbReference type="EMBL" id="VLKZ01000002">
    <property type="protein sequence ID" value="TWI58984.1"/>
    <property type="molecule type" value="Genomic_DNA"/>
</dbReference>
<evidence type="ECO:0000313" key="7">
    <source>
        <dbReference type="EMBL" id="TWI58984.1"/>
    </source>
</evidence>
<dbReference type="InterPro" id="IPR005119">
    <property type="entry name" value="LysR_subst-bd"/>
</dbReference>
<feature type="coiled-coil region" evidence="5">
    <location>
        <begin position="64"/>
        <end position="91"/>
    </location>
</feature>
<evidence type="ECO:0000256" key="2">
    <source>
        <dbReference type="ARBA" id="ARBA00023015"/>
    </source>
</evidence>
<evidence type="ECO:0000256" key="4">
    <source>
        <dbReference type="ARBA" id="ARBA00023163"/>
    </source>
</evidence>
<dbReference type="Proteomes" id="UP000315711">
    <property type="component" value="Unassembled WGS sequence"/>
</dbReference>
<dbReference type="GO" id="GO:0000976">
    <property type="term" value="F:transcription cis-regulatory region binding"/>
    <property type="evidence" value="ECO:0007669"/>
    <property type="project" value="TreeGrafter"/>
</dbReference>
<keyword evidence="5" id="KW-0175">Coiled coil</keyword>
<feature type="domain" description="HTH lysR-type" evidence="6">
    <location>
        <begin position="1"/>
        <end position="57"/>
    </location>
</feature>
<dbReference type="FunFam" id="1.10.10.10:FF:000001">
    <property type="entry name" value="LysR family transcriptional regulator"/>
    <property type="match status" value="1"/>
</dbReference>
<dbReference type="InterPro" id="IPR036390">
    <property type="entry name" value="WH_DNA-bd_sf"/>
</dbReference>
<dbReference type="PANTHER" id="PTHR30126">
    <property type="entry name" value="HTH-TYPE TRANSCRIPTIONAL REGULATOR"/>
    <property type="match status" value="1"/>
</dbReference>
<comment type="similarity">
    <text evidence="1">Belongs to the LysR transcriptional regulatory family.</text>
</comment>
<dbReference type="AlphaFoldDB" id="A0A562QQH5"/>
<name>A0A562QQH5_9BACI</name>
<dbReference type="SUPFAM" id="SSF46785">
    <property type="entry name" value="Winged helix' DNA-binding domain"/>
    <property type="match status" value="1"/>
</dbReference>
<dbReference type="PRINTS" id="PR00039">
    <property type="entry name" value="HTHLYSR"/>
</dbReference>
<evidence type="ECO:0000256" key="1">
    <source>
        <dbReference type="ARBA" id="ARBA00009437"/>
    </source>
</evidence>
<dbReference type="PANTHER" id="PTHR30126:SF39">
    <property type="entry name" value="HTH-TYPE TRANSCRIPTIONAL REGULATOR CYSL"/>
    <property type="match status" value="1"/>
</dbReference>
<proteinExistence type="inferred from homology"/>
<keyword evidence="4" id="KW-0804">Transcription</keyword>
<dbReference type="Pfam" id="PF03466">
    <property type="entry name" value="LysR_substrate"/>
    <property type="match status" value="1"/>
</dbReference>
<dbReference type="Pfam" id="PF00126">
    <property type="entry name" value="HTH_1"/>
    <property type="match status" value="1"/>
</dbReference>
<evidence type="ECO:0000256" key="3">
    <source>
        <dbReference type="ARBA" id="ARBA00023125"/>
    </source>
</evidence>
<evidence type="ECO:0000256" key="5">
    <source>
        <dbReference type="SAM" id="Coils"/>
    </source>
</evidence>
<dbReference type="OrthoDB" id="9785745at2"/>
<dbReference type="InterPro" id="IPR000847">
    <property type="entry name" value="LysR_HTH_N"/>
</dbReference>
<dbReference type="RefSeq" id="WP_144449082.1">
    <property type="nucleotide sequence ID" value="NZ_VLKZ01000002.1"/>
</dbReference>
<dbReference type="PROSITE" id="PS50931">
    <property type="entry name" value="HTH_LYSR"/>
    <property type="match status" value="1"/>
</dbReference>
<organism evidence="7 8">
    <name type="scientific">Halalkalibacter nanhaiisediminis</name>
    <dbReference type="NCBI Taxonomy" id="688079"/>
    <lineage>
        <taxon>Bacteria</taxon>
        <taxon>Bacillati</taxon>
        <taxon>Bacillota</taxon>
        <taxon>Bacilli</taxon>
        <taxon>Bacillales</taxon>
        <taxon>Bacillaceae</taxon>
        <taxon>Halalkalibacter</taxon>
    </lineage>
</organism>
<dbReference type="InterPro" id="IPR036388">
    <property type="entry name" value="WH-like_DNA-bd_sf"/>
</dbReference>
<gene>
    <name evidence="7" type="ORF">IQ10_00694</name>
</gene>
<evidence type="ECO:0000313" key="8">
    <source>
        <dbReference type="Proteomes" id="UP000315711"/>
    </source>
</evidence>
<comment type="caution">
    <text evidence="7">The sequence shown here is derived from an EMBL/GenBank/DDBJ whole genome shotgun (WGS) entry which is preliminary data.</text>
</comment>
<reference evidence="7 8" key="1">
    <citation type="journal article" date="2015" name="Stand. Genomic Sci.">
        <title>Genomic Encyclopedia of Bacterial and Archaeal Type Strains, Phase III: the genomes of soil and plant-associated and newly described type strains.</title>
        <authorList>
            <person name="Whitman W.B."/>
            <person name="Woyke T."/>
            <person name="Klenk H.P."/>
            <person name="Zhou Y."/>
            <person name="Lilburn T.G."/>
            <person name="Beck B.J."/>
            <person name="De Vos P."/>
            <person name="Vandamme P."/>
            <person name="Eisen J.A."/>
            <person name="Garrity G."/>
            <person name="Hugenholtz P."/>
            <person name="Kyrpides N.C."/>
        </authorList>
    </citation>
    <scope>NUCLEOTIDE SEQUENCE [LARGE SCALE GENOMIC DNA]</scope>
    <source>
        <strain evidence="7 8">CGMCC 1.10116</strain>
    </source>
</reference>
<keyword evidence="8" id="KW-1185">Reference proteome</keyword>
<keyword evidence="2" id="KW-0805">Transcription regulation</keyword>
<keyword evidence="3 7" id="KW-0238">DNA-binding</keyword>